<dbReference type="HOGENOM" id="CLU_1848402_0_0_1"/>
<reference evidence="1 2" key="1">
    <citation type="journal article" date="2005" name="PLoS Biol.">
        <title>The genomes of Oryza sativa: a history of duplications.</title>
        <authorList>
            <person name="Yu J."/>
            <person name="Wang J."/>
            <person name="Lin W."/>
            <person name="Li S."/>
            <person name="Li H."/>
            <person name="Zhou J."/>
            <person name="Ni P."/>
            <person name="Dong W."/>
            <person name="Hu S."/>
            <person name="Zeng C."/>
            <person name="Zhang J."/>
            <person name="Zhang Y."/>
            <person name="Li R."/>
            <person name="Xu Z."/>
            <person name="Li S."/>
            <person name="Li X."/>
            <person name="Zheng H."/>
            <person name="Cong L."/>
            <person name="Lin L."/>
            <person name="Yin J."/>
            <person name="Geng J."/>
            <person name="Li G."/>
            <person name="Shi J."/>
            <person name="Liu J."/>
            <person name="Lv H."/>
            <person name="Li J."/>
            <person name="Wang J."/>
            <person name="Deng Y."/>
            <person name="Ran L."/>
            <person name="Shi X."/>
            <person name="Wang X."/>
            <person name="Wu Q."/>
            <person name="Li C."/>
            <person name="Ren X."/>
            <person name="Wang J."/>
            <person name="Wang X."/>
            <person name="Li D."/>
            <person name="Liu D."/>
            <person name="Zhang X."/>
            <person name="Ji Z."/>
            <person name="Zhao W."/>
            <person name="Sun Y."/>
            <person name="Zhang Z."/>
            <person name="Bao J."/>
            <person name="Han Y."/>
            <person name="Dong L."/>
            <person name="Ji J."/>
            <person name="Chen P."/>
            <person name="Wu S."/>
            <person name="Liu J."/>
            <person name="Xiao Y."/>
            <person name="Bu D."/>
            <person name="Tan J."/>
            <person name="Yang L."/>
            <person name="Ye C."/>
            <person name="Zhang J."/>
            <person name="Xu J."/>
            <person name="Zhou Y."/>
            <person name="Yu Y."/>
            <person name="Zhang B."/>
            <person name="Zhuang S."/>
            <person name="Wei H."/>
            <person name="Liu B."/>
            <person name="Lei M."/>
            <person name="Yu H."/>
            <person name="Li Y."/>
            <person name="Xu H."/>
            <person name="Wei S."/>
            <person name="He X."/>
            <person name="Fang L."/>
            <person name="Zhang Z."/>
            <person name="Zhang Y."/>
            <person name="Huang X."/>
            <person name="Su Z."/>
            <person name="Tong W."/>
            <person name="Li J."/>
            <person name="Tong Z."/>
            <person name="Li S."/>
            <person name="Ye J."/>
            <person name="Wang L."/>
            <person name="Fang L."/>
            <person name="Lei T."/>
            <person name="Chen C."/>
            <person name="Chen H."/>
            <person name="Xu Z."/>
            <person name="Li H."/>
            <person name="Huang H."/>
            <person name="Zhang F."/>
            <person name="Xu H."/>
            <person name="Li N."/>
            <person name="Zhao C."/>
            <person name="Li S."/>
            <person name="Dong L."/>
            <person name="Huang Y."/>
            <person name="Li L."/>
            <person name="Xi Y."/>
            <person name="Qi Q."/>
            <person name="Li W."/>
            <person name="Zhang B."/>
            <person name="Hu W."/>
            <person name="Zhang Y."/>
            <person name="Tian X."/>
            <person name="Jiao Y."/>
            <person name="Liang X."/>
            <person name="Jin J."/>
            <person name="Gao L."/>
            <person name="Zheng W."/>
            <person name="Hao B."/>
            <person name="Liu S."/>
            <person name="Wang W."/>
            <person name="Yuan L."/>
            <person name="Cao M."/>
            <person name="McDermott J."/>
            <person name="Samudrala R."/>
            <person name="Wang J."/>
            <person name="Wong G.K."/>
            <person name="Yang H."/>
        </authorList>
    </citation>
    <scope>NUCLEOTIDE SEQUENCE [LARGE SCALE GENOMIC DNA]</scope>
    <source>
        <strain evidence="2">cv. 93-11</strain>
    </source>
</reference>
<name>B8BJZ6_ORYSI</name>
<evidence type="ECO:0000313" key="1">
    <source>
        <dbReference type="EMBL" id="EEC67982.1"/>
    </source>
</evidence>
<organism evidence="1 2">
    <name type="scientific">Oryza sativa subsp. indica</name>
    <name type="common">Rice</name>
    <dbReference type="NCBI Taxonomy" id="39946"/>
    <lineage>
        <taxon>Eukaryota</taxon>
        <taxon>Viridiplantae</taxon>
        <taxon>Streptophyta</taxon>
        <taxon>Embryophyta</taxon>
        <taxon>Tracheophyta</taxon>
        <taxon>Spermatophyta</taxon>
        <taxon>Magnoliopsida</taxon>
        <taxon>Liliopsida</taxon>
        <taxon>Poales</taxon>
        <taxon>Poaceae</taxon>
        <taxon>BOP clade</taxon>
        <taxon>Oryzoideae</taxon>
        <taxon>Oryzeae</taxon>
        <taxon>Oryzinae</taxon>
        <taxon>Oryza</taxon>
        <taxon>Oryza sativa</taxon>
    </lineage>
</organism>
<evidence type="ECO:0000313" key="2">
    <source>
        <dbReference type="Proteomes" id="UP000007015"/>
    </source>
</evidence>
<dbReference type="AlphaFoldDB" id="B8BJZ6"/>
<accession>B8BJZ6</accession>
<dbReference type="STRING" id="39946.B8BJZ6"/>
<dbReference type="Gramene" id="BGIOSGA035096-TA">
    <property type="protein sequence ID" value="BGIOSGA035096-PA"/>
    <property type="gene ID" value="BGIOSGA035096"/>
</dbReference>
<gene>
    <name evidence="1" type="ORF">OsI_35747</name>
</gene>
<sequence>MPELHRLRLEFGARETLRMYGDFDFGIEHLSGLWDIRVDINYYSGGTDMDAEAVAAKDAITTASIIHPNRPLHDVRMHVTMMFTLKEAAQSVGLQSATKELNLGTDFQRTFVQIEDLDNPEVLRKLQQLLSPESSTRNQ</sequence>
<dbReference type="EMBL" id="CM000136">
    <property type="protein sequence ID" value="EEC67982.1"/>
    <property type="molecule type" value="Genomic_DNA"/>
</dbReference>
<protein>
    <submittedName>
        <fullName evidence="1">Uncharacterized protein</fullName>
    </submittedName>
</protein>
<dbReference type="Proteomes" id="UP000007015">
    <property type="component" value="Chromosome 11"/>
</dbReference>
<keyword evidence="2" id="KW-1185">Reference proteome</keyword>
<proteinExistence type="predicted"/>